<dbReference type="SUPFAM" id="SSF53474">
    <property type="entry name" value="alpha/beta-Hydrolases"/>
    <property type="match status" value="1"/>
</dbReference>
<dbReference type="InterPro" id="IPR002925">
    <property type="entry name" value="Dienelactn_hydro"/>
</dbReference>
<comment type="caution">
    <text evidence="4">The sequence shown here is derived from an EMBL/GenBank/DDBJ whole genome shotgun (WGS) entry which is preliminary data.</text>
</comment>
<evidence type="ECO:0000256" key="2">
    <source>
        <dbReference type="ARBA" id="ARBA00022801"/>
    </source>
</evidence>
<dbReference type="GO" id="GO:0016787">
    <property type="term" value="F:hydrolase activity"/>
    <property type="evidence" value="ECO:0007669"/>
    <property type="project" value="UniProtKB-KW"/>
</dbReference>
<dbReference type="Pfam" id="PF01738">
    <property type="entry name" value="DLH"/>
    <property type="match status" value="1"/>
</dbReference>
<evidence type="ECO:0000313" key="4">
    <source>
        <dbReference type="EMBL" id="MBB5516204.1"/>
    </source>
</evidence>
<dbReference type="InterPro" id="IPR050955">
    <property type="entry name" value="Plant_Biomass_Hydrol_Est"/>
</dbReference>
<gene>
    <name evidence="4" type="ORF">FHS89_002230</name>
</gene>
<sequence length="279" mass="30926">MRAFLEVLKGFLLGTVLCALFIAALIVFLPTAGNEARDRLAIQLAQPDEVIVAQEAERLRMPLPRPLSMYSTQYEAEDQGQTTYESDGRLVHILDFGTGGQPRPMVMLFHGQGRNGLSMLDMWKATGEREGLLLVAPDGIGGGWTAMVEDNQRIEALIEDVAVEYPVDRERIFLFGHSAGARHVLEMANHFEGSWRAAAVHGGVLPLNRVRPAAEPTPLRIYIGTEDTIFPYEEVETVADALARAGHPTGLVTITGHNHWYYTIGPSISRRAWDYFAEQ</sequence>
<keyword evidence="2" id="KW-0378">Hydrolase</keyword>
<protein>
    <submittedName>
        <fullName evidence="4">Putative esterase</fullName>
    </submittedName>
</protein>
<evidence type="ECO:0000259" key="3">
    <source>
        <dbReference type="Pfam" id="PF01738"/>
    </source>
</evidence>
<accession>A0A840X0F1</accession>
<evidence type="ECO:0000313" key="5">
    <source>
        <dbReference type="Proteomes" id="UP000553766"/>
    </source>
</evidence>
<dbReference type="PANTHER" id="PTHR43037">
    <property type="entry name" value="UNNAMED PRODUCT-RELATED"/>
    <property type="match status" value="1"/>
</dbReference>
<proteinExistence type="predicted"/>
<name>A0A840X0F1_9RHOB</name>
<feature type="domain" description="Dienelactone hydrolase" evidence="3">
    <location>
        <begin position="152"/>
        <end position="259"/>
    </location>
</feature>
<dbReference type="EMBL" id="JACIJS010000006">
    <property type="protein sequence ID" value="MBB5516204.1"/>
    <property type="molecule type" value="Genomic_DNA"/>
</dbReference>
<dbReference type="InterPro" id="IPR029058">
    <property type="entry name" value="AB_hydrolase_fold"/>
</dbReference>
<dbReference type="Gene3D" id="3.40.50.1820">
    <property type="entry name" value="alpha/beta hydrolase"/>
    <property type="match status" value="1"/>
</dbReference>
<keyword evidence="5" id="KW-1185">Reference proteome</keyword>
<dbReference type="PANTHER" id="PTHR43037:SF5">
    <property type="entry name" value="FERULOYL ESTERASE"/>
    <property type="match status" value="1"/>
</dbReference>
<keyword evidence="1" id="KW-0732">Signal</keyword>
<reference evidence="4 5" key="1">
    <citation type="submission" date="2020-08" db="EMBL/GenBank/DDBJ databases">
        <title>Genomic Encyclopedia of Type Strains, Phase IV (KMG-IV): sequencing the most valuable type-strain genomes for metagenomic binning, comparative biology and taxonomic classification.</title>
        <authorList>
            <person name="Goeker M."/>
        </authorList>
    </citation>
    <scope>NUCLEOTIDE SEQUENCE [LARGE SCALE GENOMIC DNA]</scope>
    <source>
        <strain evidence="4 5">DSM 103377</strain>
    </source>
</reference>
<organism evidence="4 5">
    <name type="scientific">Rubricella aquisinus</name>
    <dbReference type="NCBI Taxonomy" id="2028108"/>
    <lineage>
        <taxon>Bacteria</taxon>
        <taxon>Pseudomonadati</taxon>
        <taxon>Pseudomonadota</taxon>
        <taxon>Alphaproteobacteria</taxon>
        <taxon>Rhodobacterales</taxon>
        <taxon>Paracoccaceae</taxon>
        <taxon>Rubricella</taxon>
    </lineage>
</organism>
<dbReference type="Proteomes" id="UP000553766">
    <property type="component" value="Unassembled WGS sequence"/>
</dbReference>
<evidence type="ECO:0000256" key="1">
    <source>
        <dbReference type="ARBA" id="ARBA00022729"/>
    </source>
</evidence>
<dbReference type="RefSeq" id="WP_184011583.1">
    <property type="nucleotide sequence ID" value="NZ_JACIJS010000006.1"/>
</dbReference>
<dbReference type="AlphaFoldDB" id="A0A840X0F1"/>